<dbReference type="RefSeq" id="WP_188635915.1">
    <property type="nucleotide sequence ID" value="NZ_BMNN01000002.1"/>
</dbReference>
<accession>A0ABQ2CNR3</accession>
<evidence type="ECO:0000313" key="2">
    <source>
        <dbReference type="EMBL" id="GGI98650.1"/>
    </source>
</evidence>
<proteinExistence type="predicted"/>
<feature type="region of interest" description="Disordered" evidence="1">
    <location>
        <begin position="99"/>
        <end position="137"/>
    </location>
</feature>
<name>A0ABQ2CNR3_9GAMM</name>
<dbReference type="Proteomes" id="UP000633263">
    <property type="component" value="Unassembled WGS sequence"/>
</dbReference>
<dbReference type="Gene3D" id="3.30.160.100">
    <property type="entry name" value="Ribosome hibernation promotion factor-like"/>
    <property type="match status" value="1"/>
</dbReference>
<dbReference type="Pfam" id="PF02482">
    <property type="entry name" value="Ribosomal_S30AE"/>
    <property type="match status" value="1"/>
</dbReference>
<dbReference type="EMBL" id="BMNN01000002">
    <property type="protein sequence ID" value="GGI98650.1"/>
    <property type="molecule type" value="Genomic_DNA"/>
</dbReference>
<reference evidence="3" key="1">
    <citation type="journal article" date="2019" name="Int. J. Syst. Evol. Microbiol.">
        <title>The Global Catalogue of Microorganisms (GCM) 10K type strain sequencing project: providing services to taxonomists for standard genome sequencing and annotation.</title>
        <authorList>
            <consortium name="The Broad Institute Genomics Platform"/>
            <consortium name="The Broad Institute Genome Sequencing Center for Infectious Disease"/>
            <person name="Wu L."/>
            <person name="Ma J."/>
        </authorList>
    </citation>
    <scope>NUCLEOTIDE SEQUENCE [LARGE SCALE GENOMIC DNA]</scope>
    <source>
        <strain evidence="3">JCM 11590</strain>
    </source>
</reference>
<gene>
    <name evidence="2" type="ORF">GCM10009083_14220</name>
</gene>
<evidence type="ECO:0000256" key="1">
    <source>
        <dbReference type="SAM" id="MobiDB-lite"/>
    </source>
</evidence>
<comment type="caution">
    <text evidence="2">The sequence shown here is derived from an EMBL/GenBank/DDBJ whole genome shotgun (WGS) entry which is preliminary data.</text>
</comment>
<dbReference type="InterPro" id="IPR036567">
    <property type="entry name" value="RHF-like"/>
</dbReference>
<protein>
    <submittedName>
        <fullName evidence="2">Ribosomal subunit interface protein</fullName>
    </submittedName>
</protein>
<dbReference type="SUPFAM" id="SSF69754">
    <property type="entry name" value="Ribosome binding protein Y (YfiA homologue)"/>
    <property type="match status" value="1"/>
</dbReference>
<keyword evidence="3" id="KW-1185">Reference proteome</keyword>
<evidence type="ECO:0000313" key="3">
    <source>
        <dbReference type="Proteomes" id="UP000633263"/>
    </source>
</evidence>
<organism evidence="2 3">
    <name type="scientific">Halopseudomonas pertucinogena</name>
    <dbReference type="NCBI Taxonomy" id="86175"/>
    <lineage>
        <taxon>Bacteria</taxon>
        <taxon>Pseudomonadati</taxon>
        <taxon>Pseudomonadota</taxon>
        <taxon>Gammaproteobacteria</taxon>
        <taxon>Pseudomonadales</taxon>
        <taxon>Pseudomonadaceae</taxon>
        <taxon>Halopseudomonas</taxon>
    </lineage>
</organism>
<dbReference type="InterPro" id="IPR003489">
    <property type="entry name" value="RHF/RaiA"/>
</dbReference>
<sequence length="137" mass="14975">MQIQVYADNRIENSSRLVEWANGAVADKLQRFDEQLTRVAVHINDENGEKAGAQDKRCQIEARPKGLQPISVTHKADSIRLAVEGALDKIHSALGSQLGKLRDKRAAGATGAPATADPDRRDALMEEDYGPDSQNNQ</sequence>
<feature type="compositionally biased region" description="Low complexity" evidence="1">
    <location>
        <begin position="107"/>
        <end position="116"/>
    </location>
</feature>